<evidence type="ECO:0000313" key="2">
    <source>
        <dbReference type="Proteomes" id="UP000001542"/>
    </source>
</evidence>
<sequence length="192" mass="22301">MDKFYDQYKSLKSQWYTQINATAQGIIKIIINQIIFGQHIDSFEPSEFGELSDYANLQEMLKYENDMEIMKSIEELPKTIEIFQGIYDELKTTIDSIVQSHPVIKSADPDDFPKYVYPLLDAFKTELDIRKGIVQDISSGFHNNSPYDVLVTVTAVWSGRPYTNDRSLAQYEKFFEYESGAIKTDRLKSSRY</sequence>
<dbReference type="EMBL" id="DS114011">
    <property type="protein sequence ID" value="EAX91780.1"/>
    <property type="molecule type" value="Genomic_DNA"/>
</dbReference>
<gene>
    <name evidence="1" type="ORF">TVAG_142640</name>
</gene>
<proteinExistence type="predicted"/>
<protein>
    <submittedName>
        <fullName evidence="1">Uncharacterized protein</fullName>
    </submittedName>
</protein>
<dbReference type="VEuPathDB" id="TrichDB:TVAG_142640"/>
<organism evidence="1 2">
    <name type="scientific">Trichomonas vaginalis (strain ATCC PRA-98 / G3)</name>
    <dbReference type="NCBI Taxonomy" id="412133"/>
    <lineage>
        <taxon>Eukaryota</taxon>
        <taxon>Metamonada</taxon>
        <taxon>Parabasalia</taxon>
        <taxon>Trichomonadida</taxon>
        <taxon>Trichomonadidae</taxon>
        <taxon>Trichomonas</taxon>
    </lineage>
</organism>
<dbReference type="InParanoid" id="A2FTJ0"/>
<accession>A2FTJ0</accession>
<name>A2FTJ0_TRIV3</name>
<dbReference type="SMR" id="A2FTJ0"/>
<reference evidence="1" key="2">
    <citation type="journal article" date="2007" name="Science">
        <title>Draft genome sequence of the sexually transmitted pathogen Trichomonas vaginalis.</title>
        <authorList>
            <person name="Carlton J.M."/>
            <person name="Hirt R.P."/>
            <person name="Silva J.C."/>
            <person name="Delcher A.L."/>
            <person name="Schatz M."/>
            <person name="Zhao Q."/>
            <person name="Wortman J.R."/>
            <person name="Bidwell S.L."/>
            <person name="Alsmark U.C.M."/>
            <person name="Besteiro S."/>
            <person name="Sicheritz-Ponten T."/>
            <person name="Noel C.J."/>
            <person name="Dacks J.B."/>
            <person name="Foster P.G."/>
            <person name="Simillion C."/>
            <person name="Van de Peer Y."/>
            <person name="Miranda-Saavedra D."/>
            <person name="Barton G.J."/>
            <person name="Westrop G.D."/>
            <person name="Mueller S."/>
            <person name="Dessi D."/>
            <person name="Fiori P.L."/>
            <person name="Ren Q."/>
            <person name="Paulsen I."/>
            <person name="Zhang H."/>
            <person name="Bastida-Corcuera F.D."/>
            <person name="Simoes-Barbosa A."/>
            <person name="Brown M.T."/>
            <person name="Hayes R.D."/>
            <person name="Mukherjee M."/>
            <person name="Okumura C.Y."/>
            <person name="Schneider R."/>
            <person name="Smith A.J."/>
            <person name="Vanacova S."/>
            <person name="Villalvazo M."/>
            <person name="Haas B.J."/>
            <person name="Pertea M."/>
            <person name="Feldblyum T.V."/>
            <person name="Utterback T.R."/>
            <person name="Shu C.L."/>
            <person name="Osoegawa K."/>
            <person name="de Jong P.J."/>
            <person name="Hrdy I."/>
            <person name="Horvathova L."/>
            <person name="Zubacova Z."/>
            <person name="Dolezal P."/>
            <person name="Malik S.B."/>
            <person name="Logsdon J.M. Jr."/>
            <person name="Henze K."/>
            <person name="Gupta A."/>
            <person name="Wang C.C."/>
            <person name="Dunne R.L."/>
            <person name="Upcroft J.A."/>
            <person name="Upcroft P."/>
            <person name="White O."/>
            <person name="Salzberg S.L."/>
            <person name="Tang P."/>
            <person name="Chiu C.-H."/>
            <person name="Lee Y.-S."/>
            <person name="Embley T.M."/>
            <person name="Coombs G.H."/>
            <person name="Mottram J.C."/>
            <person name="Tachezy J."/>
            <person name="Fraser-Liggett C.M."/>
            <person name="Johnson P.J."/>
        </authorList>
    </citation>
    <scope>NUCLEOTIDE SEQUENCE [LARGE SCALE GENOMIC DNA]</scope>
    <source>
        <strain evidence="1">G3</strain>
    </source>
</reference>
<reference evidence="1" key="1">
    <citation type="submission" date="2006-10" db="EMBL/GenBank/DDBJ databases">
        <authorList>
            <person name="Amadeo P."/>
            <person name="Zhao Q."/>
            <person name="Wortman J."/>
            <person name="Fraser-Liggett C."/>
            <person name="Carlton J."/>
        </authorList>
    </citation>
    <scope>NUCLEOTIDE SEQUENCE</scope>
    <source>
        <strain evidence="1">G3</strain>
    </source>
</reference>
<dbReference type="Proteomes" id="UP000001542">
    <property type="component" value="Unassembled WGS sequence"/>
</dbReference>
<evidence type="ECO:0000313" key="1">
    <source>
        <dbReference type="EMBL" id="EAX91780.1"/>
    </source>
</evidence>
<keyword evidence="2" id="KW-1185">Reference proteome</keyword>
<dbReference type="AlphaFoldDB" id="A2FTJ0"/>